<protein>
    <submittedName>
        <fullName evidence="2">Titin-like protein</fullName>
    </submittedName>
</protein>
<feature type="region of interest" description="Disordered" evidence="1">
    <location>
        <begin position="65"/>
        <end position="99"/>
    </location>
</feature>
<gene>
    <name evidence="2" type="ORF">AKAME5_001981300</name>
</gene>
<reference evidence="2" key="1">
    <citation type="submission" date="2022-08" db="EMBL/GenBank/DDBJ databases">
        <title>Genome sequencing of akame (Lates japonicus).</title>
        <authorList>
            <person name="Hashiguchi Y."/>
            <person name="Takahashi H."/>
        </authorList>
    </citation>
    <scope>NUCLEOTIDE SEQUENCE</scope>
    <source>
        <strain evidence="2">Kochi</strain>
    </source>
</reference>
<accession>A0AAD3N9S6</accession>
<proteinExistence type="predicted"/>
<dbReference type="EMBL" id="BRZM01000137">
    <property type="protein sequence ID" value="GLD68500.1"/>
    <property type="molecule type" value="Genomic_DNA"/>
</dbReference>
<evidence type="ECO:0000313" key="3">
    <source>
        <dbReference type="Proteomes" id="UP001279410"/>
    </source>
</evidence>
<name>A0AAD3N9S6_LATJO</name>
<keyword evidence="3" id="KW-1185">Reference proteome</keyword>
<sequence length="125" mass="13420">MLWSSGATKSYIRATRYHAVDKPQEAHISSTHSKQVLSSVVDTVVVAEVQLVSSAVSQSAAIKAEARHPSKSATIPESVTRIHESRRVSRKTVRSGDATAVEAPTTTVPVGPRFLLNNVCGHFCP</sequence>
<organism evidence="2 3">
    <name type="scientific">Lates japonicus</name>
    <name type="common">Japanese lates</name>
    <dbReference type="NCBI Taxonomy" id="270547"/>
    <lineage>
        <taxon>Eukaryota</taxon>
        <taxon>Metazoa</taxon>
        <taxon>Chordata</taxon>
        <taxon>Craniata</taxon>
        <taxon>Vertebrata</taxon>
        <taxon>Euteleostomi</taxon>
        <taxon>Actinopterygii</taxon>
        <taxon>Neopterygii</taxon>
        <taxon>Teleostei</taxon>
        <taxon>Neoteleostei</taxon>
        <taxon>Acanthomorphata</taxon>
        <taxon>Carangaria</taxon>
        <taxon>Carangaria incertae sedis</taxon>
        <taxon>Centropomidae</taxon>
        <taxon>Lates</taxon>
    </lineage>
</organism>
<dbReference type="Proteomes" id="UP001279410">
    <property type="component" value="Unassembled WGS sequence"/>
</dbReference>
<evidence type="ECO:0000256" key="1">
    <source>
        <dbReference type="SAM" id="MobiDB-lite"/>
    </source>
</evidence>
<evidence type="ECO:0000313" key="2">
    <source>
        <dbReference type="EMBL" id="GLD68500.1"/>
    </source>
</evidence>
<dbReference type="AlphaFoldDB" id="A0AAD3N9S6"/>
<comment type="caution">
    <text evidence="2">The sequence shown here is derived from an EMBL/GenBank/DDBJ whole genome shotgun (WGS) entry which is preliminary data.</text>
</comment>